<comment type="cofactor">
    <cofactor evidence="1">
        <name>Mg(2+)</name>
        <dbReference type="ChEBI" id="CHEBI:18420"/>
    </cofactor>
</comment>
<dbReference type="PRINTS" id="PR00502">
    <property type="entry name" value="NUDIXFAMILY"/>
</dbReference>
<accession>A0A6J6PUQ0</accession>
<protein>
    <submittedName>
        <fullName evidence="4">Unannotated protein</fullName>
    </submittedName>
</protein>
<dbReference type="PROSITE" id="PS51462">
    <property type="entry name" value="NUDIX"/>
    <property type="match status" value="1"/>
</dbReference>
<dbReference type="InterPro" id="IPR015797">
    <property type="entry name" value="NUDIX_hydrolase-like_dom_sf"/>
</dbReference>
<proteinExistence type="predicted"/>
<sequence length="177" mass="19737">MKWIVHGERIIYDSEWIRLALTDIEIPGGPRFDHHVVRMPTEASGTVIDDPDRGVLLLWRHRFATDTWGWEVPAGRVDPGETPLQAAARETLEETGWQAGPLRQIGRYFPQNGNSDGVFNLFLTESATYVGDPSDPSESERIEWVTWPTVRAEIAAGRIADGLSLTALLLVAFSKQG</sequence>
<gene>
    <name evidence="4" type="ORF">UFOPK2366_01373</name>
</gene>
<reference evidence="4" key="1">
    <citation type="submission" date="2020-05" db="EMBL/GenBank/DDBJ databases">
        <authorList>
            <person name="Chiriac C."/>
            <person name="Salcher M."/>
            <person name="Ghai R."/>
            <person name="Kavagutti S V."/>
        </authorList>
    </citation>
    <scope>NUCLEOTIDE SEQUENCE</scope>
</reference>
<dbReference type="Gene3D" id="3.90.79.10">
    <property type="entry name" value="Nucleoside Triphosphate Pyrophosphohydrolase"/>
    <property type="match status" value="1"/>
</dbReference>
<dbReference type="PANTHER" id="PTHR43046">
    <property type="entry name" value="GDP-MANNOSE MANNOSYL HYDROLASE"/>
    <property type="match status" value="1"/>
</dbReference>
<dbReference type="GO" id="GO:0016787">
    <property type="term" value="F:hydrolase activity"/>
    <property type="evidence" value="ECO:0007669"/>
    <property type="project" value="UniProtKB-KW"/>
</dbReference>
<dbReference type="PROSITE" id="PS00893">
    <property type="entry name" value="NUDIX_BOX"/>
    <property type="match status" value="1"/>
</dbReference>
<evidence type="ECO:0000256" key="2">
    <source>
        <dbReference type="ARBA" id="ARBA00022801"/>
    </source>
</evidence>
<dbReference type="SUPFAM" id="SSF55811">
    <property type="entry name" value="Nudix"/>
    <property type="match status" value="1"/>
</dbReference>
<evidence type="ECO:0000259" key="3">
    <source>
        <dbReference type="PROSITE" id="PS51462"/>
    </source>
</evidence>
<dbReference type="InterPro" id="IPR020476">
    <property type="entry name" value="Nudix_hydrolase"/>
</dbReference>
<dbReference type="EMBL" id="CAEZXM010000272">
    <property type="protein sequence ID" value="CAB4703290.1"/>
    <property type="molecule type" value="Genomic_DNA"/>
</dbReference>
<dbReference type="Pfam" id="PF00293">
    <property type="entry name" value="NUDIX"/>
    <property type="match status" value="1"/>
</dbReference>
<keyword evidence="2" id="KW-0378">Hydrolase</keyword>
<dbReference type="CDD" id="cd03424">
    <property type="entry name" value="NUDIX_ADPRase_Nudt5_UGPPase_Nudt14"/>
    <property type="match status" value="1"/>
</dbReference>
<dbReference type="InterPro" id="IPR000086">
    <property type="entry name" value="NUDIX_hydrolase_dom"/>
</dbReference>
<evidence type="ECO:0000256" key="1">
    <source>
        <dbReference type="ARBA" id="ARBA00001946"/>
    </source>
</evidence>
<dbReference type="PANTHER" id="PTHR43046:SF2">
    <property type="entry name" value="8-OXO-DGTP DIPHOSPHATASE-RELATED"/>
    <property type="match status" value="1"/>
</dbReference>
<dbReference type="InterPro" id="IPR020084">
    <property type="entry name" value="NUDIX_hydrolase_CS"/>
</dbReference>
<organism evidence="4">
    <name type="scientific">freshwater metagenome</name>
    <dbReference type="NCBI Taxonomy" id="449393"/>
    <lineage>
        <taxon>unclassified sequences</taxon>
        <taxon>metagenomes</taxon>
        <taxon>ecological metagenomes</taxon>
    </lineage>
</organism>
<evidence type="ECO:0000313" key="4">
    <source>
        <dbReference type="EMBL" id="CAB4703290.1"/>
    </source>
</evidence>
<feature type="domain" description="Nudix hydrolase" evidence="3">
    <location>
        <begin position="39"/>
        <end position="167"/>
    </location>
</feature>
<name>A0A6J6PUQ0_9ZZZZ</name>
<dbReference type="AlphaFoldDB" id="A0A6J6PUQ0"/>